<accession>A0A0D9QLG9</accession>
<dbReference type="AlphaFoldDB" id="A0A0D9QLG9"/>
<organism evidence="1 2">
    <name type="scientific">Plasmodium fragile</name>
    <dbReference type="NCBI Taxonomy" id="5857"/>
    <lineage>
        <taxon>Eukaryota</taxon>
        <taxon>Sar</taxon>
        <taxon>Alveolata</taxon>
        <taxon>Apicomplexa</taxon>
        <taxon>Aconoidasida</taxon>
        <taxon>Haemosporida</taxon>
        <taxon>Plasmodiidae</taxon>
        <taxon>Plasmodium</taxon>
        <taxon>Plasmodium (Plasmodium)</taxon>
    </lineage>
</organism>
<dbReference type="RefSeq" id="XP_012335536.1">
    <property type="nucleotide sequence ID" value="XM_012480113.1"/>
</dbReference>
<dbReference type="VEuPathDB" id="PlasmoDB:AK88_02488"/>
<sequence>MSNHKMSTGEYSDYYRSRCYNPKVHVSGWHNIQHDDTYIQSYNRMRDFYMEAYPTESISQKYQSARVGGARKNLSDKRVIFYEEGGASDWVTESRHAFKEEKRRSGDVCQDVTTG</sequence>
<gene>
    <name evidence="1" type="ORF">AK88_02488</name>
</gene>
<dbReference type="Proteomes" id="UP000054561">
    <property type="component" value="Unassembled WGS sequence"/>
</dbReference>
<name>A0A0D9QLG9_PLAFR</name>
<dbReference type="OMA" id="KRVIFYE"/>
<reference evidence="1 2" key="1">
    <citation type="submission" date="2014-03" db="EMBL/GenBank/DDBJ databases">
        <title>The Genome Sequence of Plasmodium fragile nilgiri.</title>
        <authorList>
            <consortium name="The Broad Institute Genomics Platform"/>
            <consortium name="The Broad Institute Genome Sequencing Center for Infectious Disease"/>
            <person name="Neafsey D."/>
            <person name="Duraisingh M."/>
            <person name="Young S.K."/>
            <person name="Zeng Q."/>
            <person name="Gargeya S."/>
            <person name="Abouelleil A."/>
            <person name="Alvarado L."/>
            <person name="Chapman S.B."/>
            <person name="Gainer-Dewar J."/>
            <person name="Goldberg J."/>
            <person name="Griggs A."/>
            <person name="Gujja S."/>
            <person name="Hansen M."/>
            <person name="Howarth C."/>
            <person name="Imamovic A."/>
            <person name="Larimer J."/>
            <person name="Pearson M."/>
            <person name="Poon T.W."/>
            <person name="Priest M."/>
            <person name="Roberts A."/>
            <person name="Saif S."/>
            <person name="Shea T."/>
            <person name="Sykes S."/>
            <person name="Wortman J."/>
            <person name="Nusbaum C."/>
            <person name="Birren B."/>
        </authorList>
    </citation>
    <scope>NUCLEOTIDE SEQUENCE [LARGE SCALE GENOMIC DNA]</scope>
    <source>
        <strain evidence="2">nilgiri</strain>
    </source>
</reference>
<protein>
    <submittedName>
        <fullName evidence="1">Uncharacterized protein</fullName>
    </submittedName>
</protein>
<dbReference type="OrthoDB" id="368608at2759"/>
<proteinExistence type="predicted"/>
<keyword evidence="2" id="KW-1185">Reference proteome</keyword>
<evidence type="ECO:0000313" key="1">
    <source>
        <dbReference type="EMBL" id="KJP87884.1"/>
    </source>
</evidence>
<evidence type="ECO:0000313" key="2">
    <source>
        <dbReference type="Proteomes" id="UP000054561"/>
    </source>
</evidence>
<dbReference type="EMBL" id="KQ001668">
    <property type="protein sequence ID" value="KJP87884.1"/>
    <property type="molecule type" value="Genomic_DNA"/>
</dbReference>
<dbReference type="GeneID" id="24267802"/>